<protein>
    <submittedName>
        <fullName evidence="1">Uncharacterized protein</fullName>
    </submittedName>
</protein>
<name>A0A645GVM3_9ZZZZ</name>
<gene>
    <name evidence="1" type="ORF">SDC9_177770</name>
</gene>
<organism evidence="1">
    <name type="scientific">bioreactor metagenome</name>
    <dbReference type="NCBI Taxonomy" id="1076179"/>
    <lineage>
        <taxon>unclassified sequences</taxon>
        <taxon>metagenomes</taxon>
        <taxon>ecological metagenomes</taxon>
    </lineage>
</organism>
<accession>A0A645GVM3</accession>
<evidence type="ECO:0000313" key="1">
    <source>
        <dbReference type="EMBL" id="MPN30306.1"/>
    </source>
</evidence>
<sequence length="108" mass="11276">MGIGANSAIREINIDDNALSGSKGSFVLLESTAELLSELDASDTFSLSMDNTTTNLGIGGTATINGYVFSLGINDDELRLTWASPAQGIPTASMDWKADDSLTKAMLA</sequence>
<dbReference type="EMBL" id="VSSQ01081372">
    <property type="protein sequence ID" value="MPN30306.1"/>
    <property type="molecule type" value="Genomic_DNA"/>
</dbReference>
<dbReference type="AlphaFoldDB" id="A0A645GVM3"/>
<proteinExistence type="predicted"/>
<reference evidence="1" key="1">
    <citation type="submission" date="2019-08" db="EMBL/GenBank/DDBJ databases">
        <authorList>
            <person name="Kucharzyk K."/>
            <person name="Murdoch R.W."/>
            <person name="Higgins S."/>
            <person name="Loffler F."/>
        </authorList>
    </citation>
    <scope>NUCLEOTIDE SEQUENCE</scope>
</reference>
<comment type="caution">
    <text evidence="1">The sequence shown here is derived from an EMBL/GenBank/DDBJ whole genome shotgun (WGS) entry which is preliminary data.</text>
</comment>